<feature type="domain" description="Lipoprotein-associated type-17" evidence="1">
    <location>
        <begin position="653"/>
        <end position="732"/>
    </location>
</feature>
<dbReference type="Pfam" id="PF04200">
    <property type="entry name" value="Lipoprotein_17"/>
    <property type="match status" value="5"/>
</dbReference>
<evidence type="ECO:0000313" key="2">
    <source>
        <dbReference type="EMBL" id="VEU58430.1"/>
    </source>
</evidence>
<dbReference type="EMBL" id="LR214950">
    <property type="protein sequence ID" value="VEU58430.1"/>
    <property type="molecule type" value="Genomic_DNA"/>
</dbReference>
<accession>A0A449A2D7</accession>
<evidence type="ECO:0000259" key="1">
    <source>
        <dbReference type="Pfam" id="PF04200"/>
    </source>
</evidence>
<sequence>METQEVEIGGFADLDEAGKLAVAPEKIKQALANIALGMSDNSNIEQAKSIRENITKFILTTQTEGVNVLEPSYMISPFTGKVRAQFILENEGIKLLFHKEFQIQKQSDGDALYNKYLNIYSRIHDAKSKDAKIVSLKDKLLAFINKADKTAEEVEIAKDKVATYFYVLGKYEEFKQLASYNTPMYKDEAQKVRDFNNEKTVLSLIFPELKGNLLILNWLNQSETSDQSFKVEALKTFLEGFFEDLLTKYYYGNTVEGKVQEEFGPYGLWYISMPSYLARNLANRSGSFSNELLTKGAKVINYFVSDFTKYSPLPQSKMTYGLKNVDNPSHVAELIIAKMFALMHDQSTEETFVFYKEIVAAYHNLIDAGKFAKDQFDKNFTNNIRNIYKLIQFNQEFYTNYNDLAFAVSELGDKYVTYGNALYETYLGSNDVYTAVKFLKAAETLAGLNTFSSYFDEQILHRQDRVNNLSLNPEEFGTDIDAYVAKFNKTFNEKSFYNEAKFTEYYVTKKLVTNGETFVNKYEDYQISVAKGEGNNLVVTLKIKDRTNDLSPVIEFTKTQAWVKQQVSEFPAHEVHHGYESAESKANVLPSSVTTESLNLSATNGVTVADVVLVPNDLEGKLVVNYKERYEQLEEAKSLTIEGFLTTQAKLNSIINNEATTVTLEEGYNRSEHLSSEVQKDNLTLKLSDDTYGNSDLTLTANVDEAKLTVTIKLSKDGVEATKDVEFDGFKTPSQEDAAKLQVALDSANVTLTDETSKSTKLASSVTESDLTVTYTDSENAITKELSFNADDKTGTLTVTLKLTYKGQEKAKEFPFNDFLKTQAKLDAIINSAKTKVELNSTYQKAEHFANEVQEADLVVTLSENGFGSTSLELTPNQQEGKLSVKLTLTKDDLSASKTIEISGFKTEDFAKKLKEAIDSASVTLTSEEGKSDKLASEVTDGELTVTYTHSDDNNITKTLTLEPNDVAGSLKVTLKLALKGQEQSKEVTITGFQTTEQRMDADSNKVALASSDSTTGIENIELIKPDEVAKLTLTAPQGYSISGQTITVKSIYSSTVNYSFKLTKGTVEKCYSFENVKVNDLGLDTMREKLVDQILVNTAKKAVAKTYGAANETDKKVVQKLFELKEKTNPNEEETKVIANPVALMVYAVAEAKSDNTGLTEAKKLLDIPRNEDSARNKEALEIIRKVASQYNKLANLLVNGDQNIQAEKLKEFMNTFMDKFFTDYYYAPNGDDIQNDASASGEYAVWMTQIPNDFSESFVYGLKLYKPNVVEKFAKTINYYIPNIAFYNKTPNGQFAWNSGKFINDPKHMRNIVLPKLIALTFTKESDKIKESFDNLGLLIEELIKSDKWFTDSTIDTQSSTYNPVDFIRLLTNFIHVDSKVEDKYIEGLNKLLQHVATLVADGKLFSKDNLKANTDKAQKSIEVLSLLLIAENQTKDKTLGNAMKEYLKDTQASEFAKLSSVLGWLQNKFKTILTNNGN</sequence>
<feature type="domain" description="Lipoprotein-associated type-17" evidence="1">
    <location>
        <begin position="581"/>
        <end position="646"/>
    </location>
</feature>
<feature type="domain" description="Lipoprotein-associated type-17" evidence="1">
    <location>
        <begin position="831"/>
        <end position="907"/>
    </location>
</feature>
<dbReference type="Proteomes" id="UP000290568">
    <property type="component" value="Chromosome"/>
</dbReference>
<organism evidence="2 3">
    <name type="scientific">Mycoplasmopsis gallinacea</name>
    <dbReference type="NCBI Taxonomy" id="29556"/>
    <lineage>
        <taxon>Bacteria</taxon>
        <taxon>Bacillati</taxon>
        <taxon>Mycoplasmatota</taxon>
        <taxon>Mycoplasmoidales</taxon>
        <taxon>Metamycoplasmataceae</taxon>
        <taxon>Mycoplasmopsis</taxon>
    </lineage>
</organism>
<feature type="domain" description="Lipoprotein-associated type-17" evidence="1">
    <location>
        <begin position="918"/>
        <end position="995"/>
    </location>
</feature>
<gene>
    <name evidence="2" type="ORF">NCTC10183_00189</name>
</gene>
<keyword evidence="2" id="KW-0449">Lipoprotein</keyword>
<feature type="domain" description="Lipoprotein-associated type-17" evidence="1">
    <location>
        <begin position="745"/>
        <end position="821"/>
    </location>
</feature>
<protein>
    <submittedName>
        <fullName evidence="2">Putative lipoprotein</fullName>
    </submittedName>
</protein>
<dbReference type="OrthoDB" id="403803at2"/>
<name>A0A449A2D7_9BACT</name>
<keyword evidence="3" id="KW-1185">Reference proteome</keyword>
<reference evidence="2 3" key="1">
    <citation type="submission" date="2019-01" db="EMBL/GenBank/DDBJ databases">
        <authorList>
            <consortium name="Pathogen Informatics"/>
        </authorList>
    </citation>
    <scope>NUCLEOTIDE SEQUENCE [LARGE SCALE GENOMIC DNA]</scope>
    <source>
        <strain evidence="2 3">NCTC10183</strain>
    </source>
</reference>
<proteinExistence type="predicted"/>
<dbReference type="RefSeq" id="WP_129620107.1">
    <property type="nucleotide sequence ID" value="NZ_LR214950.1"/>
</dbReference>
<evidence type="ECO:0000313" key="3">
    <source>
        <dbReference type="Proteomes" id="UP000290568"/>
    </source>
</evidence>
<dbReference type="InterPro" id="IPR007326">
    <property type="entry name" value="Lipoprotein-assoc_dom"/>
</dbReference>